<dbReference type="RefSeq" id="WP_005980875.1">
    <property type="nucleotide sequence ID" value="NZ_CABKNW010000005.1"/>
</dbReference>
<dbReference type="Proteomes" id="UP000249008">
    <property type="component" value="Chromosome 1"/>
</dbReference>
<proteinExistence type="predicted"/>
<dbReference type="GeneID" id="78453831"/>
<dbReference type="NCBIfam" id="TIGR02678">
    <property type="entry name" value="TIGR02678 family protein"/>
    <property type="match status" value="1"/>
</dbReference>
<sequence length="381" mass="45892">MKEIRLLLENFWIDRDKNKEEYFEIKKERKEIEKFYIERTGWKTLFTEKVIKVEKIPAKAESFMGINEFQDKMDYCILCGLLMFLEDREDGEQFLLKEMTDRIEFYLKDLLEIDWTKFTHRKSLVRVFEYAERIRVIDKTEGNIKKYGEDEEIEVLYEKTGLSRYFSVNFEKDIMKYTSYEDFEIERNENIDINRGDFRTNRVYRKLLTTPAIYWNETNDQDRIYIKNQKPVIEKGLGKFFNGKLHIHKNGAFLIFDNKDKIGEIHPKGTMLAELVLLLCNEVRKKVINKEVKKELNDIVYISKKEMEDMMEECKNRYGINWSKEYREMKIEKIFDNIIEYMESWMLAEVEGEKIAIYPAVGKITGAYSKRLKPIKGEKDE</sequence>
<evidence type="ECO:0000313" key="2">
    <source>
        <dbReference type="Proteomes" id="UP000249008"/>
    </source>
</evidence>
<gene>
    <name evidence="1" type="ORF">NCTC12112_02553</name>
</gene>
<reference evidence="1 2" key="1">
    <citation type="submission" date="2018-06" db="EMBL/GenBank/DDBJ databases">
        <authorList>
            <consortium name="Pathogen Informatics"/>
            <person name="Doyle S."/>
        </authorList>
    </citation>
    <scope>NUCLEOTIDE SEQUENCE [LARGE SCALE GENOMIC DNA]</scope>
    <source>
        <strain evidence="1 2">NCTC12112</strain>
    </source>
</reference>
<evidence type="ECO:0000313" key="1">
    <source>
        <dbReference type="EMBL" id="SQJ11068.1"/>
    </source>
</evidence>
<protein>
    <submittedName>
        <fullName evidence="1">Protein of uncharacterized function (DUF2398)</fullName>
    </submittedName>
</protein>
<name>A0AAX2JD72_9FUSO</name>
<accession>A0AAX2JD72</accession>
<dbReference type="Pfam" id="PF09661">
    <property type="entry name" value="DUF2398"/>
    <property type="match status" value="1"/>
</dbReference>
<organism evidence="1 2">
    <name type="scientific">Fusobacterium ulcerans</name>
    <dbReference type="NCBI Taxonomy" id="861"/>
    <lineage>
        <taxon>Bacteria</taxon>
        <taxon>Fusobacteriati</taxon>
        <taxon>Fusobacteriota</taxon>
        <taxon>Fusobacteriia</taxon>
        <taxon>Fusobacteriales</taxon>
        <taxon>Fusobacteriaceae</taxon>
        <taxon>Fusobacterium</taxon>
    </lineage>
</organism>
<dbReference type="EMBL" id="LS483487">
    <property type="protein sequence ID" value="SQJ11068.1"/>
    <property type="molecule type" value="Genomic_DNA"/>
</dbReference>
<dbReference type="InterPro" id="IPR013494">
    <property type="entry name" value="CHP02678"/>
</dbReference>
<dbReference type="AlphaFoldDB" id="A0AAX2JD72"/>